<dbReference type="EMBL" id="VAUP01000035">
    <property type="protein sequence ID" value="TLX41766.1"/>
    <property type="molecule type" value="Genomic_DNA"/>
</dbReference>
<dbReference type="RefSeq" id="WP_138400631.1">
    <property type="nucleotide sequence ID" value="NZ_JBAFVI010000005.1"/>
</dbReference>
<protein>
    <submittedName>
        <fullName evidence="2">Uncharacterized protein</fullName>
    </submittedName>
</protein>
<gene>
    <name evidence="2" type="ORF">FBQ73_16750</name>
</gene>
<feature type="compositionally biased region" description="Basic and acidic residues" evidence="1">
    <location>
        <begin position="45"/>
        <end position="54"/>
    </location>
</feature>
<proteinExistence type="predicted"/>
<evidence type="ECO:0000256" key="1">
    <source>
        <dbReference type="SAM" id="MobiDB-lite"/>
    </source>
</evidence>
<evidence type="ECO:0000313" key="3">
    <source>
        <dbReference type="Proteomes" id="UP000305131"/>
    </source>
</evidence>
<sequence length="65" mass="7408">MNDRTNLHVEPNAEGTHDVIDEEGEPIAKGFSSNAAAWDWIDRHSREGRADTDRHHRIRQSPGFT</sequence>
<evidence type="ECO:0000313" key="2">
    <source>
        <dbReference type="EMBL" id="TLX41766.1"/>
    </source>
</evidence>
<feature type="region of interest" description="Disordered" evidence="1">
    <location>
        <begin position="45"/>
        <end position="65"/>
    </location>
</feature>
<organism evidence="2 3">
    <name type="scientific">Xanthobacter autotrophicus</name>
    <dbReference type="NCBI Taxonomy" id="280"/>
    <lineage>
        <taxon>Bacteria</taxon>
        <taxon>Pseudomonadati</taxon>
        <taxon>Pseudomonadota</taxon>
        <taxon>Alphaproteobacteria</taxon>
        <taxon>Hyphomicrobiales</taxon>
        <taxon>Xanthobacteraceae</taxon>
        <taxon>Xanthobacter</taxon>
    </lineage>
</organism>
<dbReference type="OrthoDB" id="8100812at2"/>
<reference evidence="2 3" key="1">
    <citation type="submission" date="2019-05" db="EMBL/GenBank/DDBJ databases">
        <authorList>
            <person name="Zhou X."/>
        </authorList>
    </citation>
    <scope>NUCLEOTIDE SEQUENCE [LARGE SCALE GENOMIC DNA]</scope>
    <source>
        <strain evidence="2 3">DSM 432</strain>
    </source>
</reference>
<accession>A0A6C1KQ47</accession>
<dbReference type="Proteomes" id="UP000305131">
    <property type="component" value="Unassembled WGS sequence"/>
</dbReference>
<dbReference type="GeneID" id="95775105"/>
<dbReference type="AlphaFoldDB" id="A0A6C1KQ47"/>
<name>A0A6C1KQ47_XANAU</name>
<comment type="caution">
    <text evidence="2">The sequence shown here is derived from an EMBL/GenBank/DDBJ whole genome shotgun (WGS) entry which is preliminary data.</text>
</comment>